<sequence>MAGFEPGDYTAFQNMDDLAHGGPNPFMFPGGTGDEADASPH</sequence>
<name>K3VCD5_FUSPC</name>
<dbReference type="EMBL" id="AFNW01000284">
    <property type="protein sequence ID" value="EKJ71582.1"/>
    <property type="molecule type" value="Genomic_DNA"/>
</dbReference>
<protein>
    <submittedName>
        <fullName evidence="2">Uncharacterized protein</fullName>
    </submittedName>
</protein>
<dbReference type="AlphaFoldDB" id="K3VCD5"/>
<feature type="region of interest" description="Disordered" evidence="1">
    <location>
        <begin position="1"/>
        <end position="41"/>
    </location>
</feature>
<evidence type="ECO:0000256" key="1">
    <source>
        <dbReference type="SAM" id="MobiDB-lite"/>
    </source>
</evidence>
<dbReference type="OrthoDB" id="5049336at2759"/>
<keyword evidence="3" id="KW-1185">Reference proteome</keyword>
<dbReference type="RefSeq" id="XP_009259614.1">
    <property type="nucleotide sequence ID" value="XM_009261339.1"/>
</dbReference>
<dbReference type="eggNOG" id="ENOG502RPY5">
    <property type="taxonomic scope" value="Eukaryota"/>
</dbReference>
<dbReference type="HOGENOM" id="CLU_3279566_0_0_1"/>
<reference evidence="2 3" key="1">
    <citation type="journal article" date="2012" name="PLoS Pathog.">
        <title>Comparative pathogenomics reveals horizontally acquired novel virulence genes in fungi infecting cereal hosts.</title>
        <authorList>
            <person name="Gardiner D.M."/>
            <person name="McDonald M.C."/>
            <person name="Covarelli L."/>
            <person name="Solomon P.S."/>
            <person name="Rusu A.G."/>
            <person name="Marshall M."/>
            <person name="Kazan K."/>
            <person name="Chakraborty S."/>
            <person name="McDonald B.A."/>
            <person name="Manners J.M."/>
        </authorList>
    </citation>
    <scope>NUCLEOTIDE SEQUENCE [LARGE SCALE GENOMIC DNA]</scope>
    <source>
        <strain evidence="2 3">CS3096</strain>
    </source>
</reference>
<dbReference type="Proteomes" id="UP000007978">
    <property type="component" value="Chromosome 2"/>
</dbReference>
<organism evidence="2 3">
    <name type="scientific">Fusarium pseudograminearum (strain CS3096)</name>
    <name type="common">Wheat and barley crown-rot fungus</name>
    <dbReference type="NCBI Taxonomy" id="1028729"/>
    <lineage>
        <taxon>Eukaryota</taxon>
        <taxon>Fungi</taxon>
        <taxon>Dikarya</taxon>
        <taxon>Ascomycota</taxon>
        <taxon>Pezizomycotina</taxon>
        <taxon>Sordariomycetes</taxon>
        <taxon>Hypocreomycetidae</taxon>
        <taxon>Hypocreales</taxon>
        <taxon>Nectriaceae</taxon>
        <taxon>Fusarium</taxon>
    </lineage>
</organism>
<dbReference type="GeneID" id="20366839"/>
<dbReference type="KEGG" id="fpu:FPSE_08221"/>
<evidence type="ECO:0000313" key="2">
    <source>
        <dbReference type="EMBL" id="EKJ71582.1"/>
    </source>
</evidence>
<proteinExistence type="predicted"/>
<comment type="caution">
    <text evidence="2">The sequence shown here is derived from an EMBL/GenBank/DDBJ whole genome shotgun (WGS) entry which is preliminary data.</text>
</comment>
<gene>
    <name evidence="2" type="ORF">FPSE_08221</name>
</gene>
<accession>K3VCD5</accession>
<evidence type="ECO:0000313" key="3">
    <source>
        <dbReference type="Proteomes" id="UP000007978"/>
    </source>
</evidence>